<proteinExistence type="predicted"/>
<keyword evidence="3" id="KW-1185">Reference proteome</keyword>
<feature type="compositionally biased region" description="Polar residues" evidence="1">
    <location>
        <begin position="72"/>
        <end position="89"/>
    </location>
</feature>
<evidence type="ECO:0000313" key="3">
    <source>
        <dbReference type="Proteomes" id="UP001066276"/>
    </source>
</evidence>
<gene>
    <name evidence="2" type="ORF">NDU88_003199</name>
</gene>
<dbReference type="EMBL" id="JANPWB010000004">
    <property type="protein sequence ID" value="KAJ1193903.1"/>
    <property type="molecule type" value="Genomic_DNA"/>
</dbReference>
<feature type="compositionally biased region" description="Polar residues" evidence="1">
    <location>
        <begin position="128"/>
        <end position="143"/>
    </location>
</feature>
<evidence type="ECO:0000256" key="1">
    <source>
        <dbReference type="SAM" id="MobiDB-lite"/>
    </source>
</evidence>
<feature type="region of interest" description="Disordered" evidence="1">
    <location>
        <begin position="1"/>
        <end position="32"/>
    </location>
</feature>
<reference evidence="2" key="1">
    <citation type="journal article" date="2022" name="bioRxiv">
        <title>Sequencing and chromosome-scale assembly of the giantPleurodeles waltlgenome.</title>
        <authorList>
            <person name="Brown T."/>
            <person name="Elewa A."/>
            <person name="Iarovenko S."/>
            <person name="Subramanian E."/>
            <person name="Araus A.J."/>
            <person name="Petzold A."/>
            <person name="Susuki M."/>
            <person name="Suzuki K.-i.T."/>
            <person name="Hayashi T."/>
            <person name="Toyoda A."/>
            <person name="Oliveira C."/>
            <person name="Osipova E."/>
            <person name="Leigh N.D."/>
            <person name="Simon A."/>
            <person name="Yun M.H."/>
        </authorList>
    </citation>
    <scope>NUCLEOTIDE SEQUENCE</scope>
    <source>
        <strain evidence="2">20211129_DDA</strain>
        <tissue evidence="2">Liver</tissue>
    </source>
</reference>
<organism evidence="2 3">
    <name type="scientific">Pleurodeles waltl</name>
    <name type="common">Iberian ribbed newt</name>
    <dbReference type="NCBI Taxonomy" id="8319"/>
    <lineage>
        <taxon>Eukaryota</taxon>
        <taxon>Metazoa</taxon>
        <taxon>Chordata</taxon>
        <taxon>Craniata</taxon>
        <taxon>Vertebrata</taxon>
        <taxon>Euteleostomi</taxon>
        <taxon>Amphibia</taxon>
        <taxon>Batrachia</taxon>
        <taxon>Caudata</taxon>
        <taxon>Salamandroidea</taxon>
        <taxon>Salamandridae</taxon>
        <taxon>Pleurodelinae</taxon>
        <taxon>Pleurodeles</taxon>
    </lineage>
</organism>
<sequence>MSPQHLRCWQGPLNTPWHQGKHQPDQVPSTPQAQAAQATICCNGFKHRQFPGGLLLRTGPRGRPQPAMTPKMQPQSSEPCSGTSDSPLSSGGPHNIQDHQACRKLSRTRPTTWARAVPSPHPHPDTPGSHTEPSTGRQQSRTPQGRKRTPLREQKPGTGHCCELAPLTRATLSAAQGAPRAPG</sequence>
<feature type="compositionally biased region" description="Low complexity" evidence="1">
    <location>
        <begin position="52"/>
        <end position="64"/>
    </location>
</feature>
<dbReference type="Proteomes" id="UP001066276">
    <property type="component" value="Chromosome 2_2"/>
</dbReference>
<protein>
    <submittedName>
        <fullName evidence="2">Uncharacterized protein</fullName>
    </submittedName>
</protein>
<evidence type="ECO:0000313" key="2">
    <source>
        <dbReference type="EMBL" id="KAJ1193903.1"/>
    </source>
</evidence>
<name>A0AAV7UYB2_PLEWA</name>
<comment type="caution">
    <text evidence="2">The sequence shown here is derived from an EMBL/GenBank/DDBJ whole genome shotgun (WGS) entry which is preliminary data.</text>
</comment>
<accession>A0AAV7UYB2</accession>
<dbReference type="AlphaFoldDB" id="A0AAV7UYB2"/>
<feature type="region of interest" description="Disordered" evidence="1">
    <location>
        <begin position="52"/>
        <end position="165"/>
    </location>
</feature>